<reference evidence="2" key="2">
    <citation type="submission" date="2020-11" db="EMBL/GenBank/DDBJ databases">
        <authorList>
            <person name="McCartney M.A."/>
            <person name="Auch B."/>
            <person name="Kono T."/>
            <person name="Mallez S."/>
            <person name="Becker A."/>
            <person name="Gohl D.M."/>
            <person name="Silverstein K.A.T."/>
            <person name="Koren S."/>
            <person name="Bechman K.B."/>
            <person name="Herman A."/>
            <person name="Abrahante J.E."/>
            <person name="Garbe J."/>
        </authorList>
    </citation>
    <scope>NUCLEOTIDE SEQUENCE</scope>
    <source>
        <strain evidence="2">Duluth1</strain>
        <tissue evidence="2">Whole animal</tissue>
    </source>
</reference>
<dbReference type="EMBL" id="JAIWYP010000001">
    <property type="protein sequence ID" value="KAH3892425.1"/>
    <property type="molecule type" value="Genomic_DNA"/>
</dbReference>
<dbReference type="AlphaFoldDB" id="A0A9D4S6I5"/>
<protein>
    <submittedName>
        <fullName evidence="2">Uncharacterized protein</fullName>
    </submittedName>
</protein>
<feature type="compositionally biased region" description="Polar residues" evidence="1">
    <location>
        <begin position="22"/>
        <end position="32"/>
    </location>
</feature>
<comment type="caution">
    <text evidence="2">The sequence shown here is derived from an EMBL/GenBank/DDBJ whole genome shotgun (WGS) entry which is preliminary data.</text>
</comment>
<evidence type="ECO:0000256" key="1">
    <source>
        <dbReference type="SAM" id="MobiDB-lite"/>
    </source>
</evidence>
<evidence type="ECO:0000313" key="2">
    <source>
        <dbReference type="EMBL" id="KAH3892425.1"/>
    </source>
</evidence>
<proteinExistence type="predicted"/>
<reference evidence="2" key="1">
    <citation type="journal article" date="2019" name="bioRxiv">
        <title>The Genome of the Zebra Mussel, Dreissena polymorpha: A Resource for Invasive Species Research.</title>
        <authorList>
            <person name="McCartney M.A."/>
            <person name="Auch B."/>
            <person name="Kono T."/>
            <person name="Mallez S."/>
            <person name="Zhang Y."/>
            <person name="Obille A."/>
            <person name="Becker A."/>
            <person name="Abrahante J.E."/>
            <person name="Garbe J."/>
            <person name="Badalamenti J.P."/>
            <person name="Herman A."/>
            <person name="Mangelson H."/>
            <person name="Liachko I."/>
            <person name="Sullivan S."/>
            <person name="Sone E.D."/>
            <person name="Koren S."/>
            <person name="Silverstein K.A.T."/>
            <person name="Beckman K.B."/>
            <person name="Gohl D.M."/>
        </authorList>
    </citation>
    <scope>NUCLEOTIDE SEQUENCE</scope>
    <source>
        <strain evidence="2">Duluth1</strain>
        <tissue evidence="2">Whole animal</tissue>
    </source>
</reference>
<evidence type="ECO:0000313" key="3">
    <source>
        <dbReference type="Proteomes" id="UP000828390"/>
    </source>
</evidence>
<keyword evidence="3" id="KW-1185">Reference proteome</keyword>
<feature type="region of interest" description="Disordered" evidence="1">
    <location>
        <begin position="8"/>
        <end position="54"/>
    </location>
</feature>
<dbReference type="Proteomes" id="UP000828390">
    <property type="component" value="Unassembled WGS sequence"/>
</dbReference>
<accession>A0A9D4S6I5</accession>
<sequence>MFFIRLFQGSKKSEPKPMIDNPNASATKTSSGLIRPRPLKMPDSEQNEAGESGI</sequence>
<organism evidence="2 3">
    <name type="scientific">Dreissena polymorpha</name>
    <name type="common">Zebra mussel</name>
    <name type="synonym">Mytilus polymorpha</name>
    <dbReference type="NCBI Taxonomy" id="45954"/>
    <lineage>
        <taxon>Eukaryota</taxon>
        <taxon>Metazoa</taxon>
        <taxon>Spiralia</taxon>
        <taxon>Lophotrochozoa</taxon>
        <taxon>Mollusca</taxon>
        <taxon>Bivalvia</taxon>
        <taxon>Autobranchia</taxon>
        <taxon>Heteroconchia</taxon>
        <taxon>Euheterodonta</taxon>
        <taxon>Imparidentia</taxon>
        <taxon>Neoheterodontei</taxon>
        <taxon>Myida</taxon>
        <taxon>Dreissenoidea</taxon>
        <taxon>Dreissenidae</taxon>
        <taxon>Dreissena</taxon>
    </lineage>
</organism>
<name>A0A9D4S6I5_DREPO</name>
<gene>
    <name evidence="2" type="ORF">DPMN_016543</name>
</gene>